<feature type="transmembrane region" description="Helical" evidence="1">
    <location>
        <begin position="81"/>
        <end position="99"/>
    </location>
</feature>
<name>A0A3G4ZZ52_9VIRU</name>
<keyword evidence="1" id="KW-0472">Membrane</keyword>
<sequence length="120" mass="13348">MNKTGKSEYFELFGEAILLASMQFAIGSVEMSSKFSVKNFSKDQATLQSAADALSDYLRIGIMWTIGLTILFYARYDKAGIVMSLITNLLIIAWIYFSYLNSFAIAAKTYGLIEPTVSLL</sequence>
<keyword evidence="1" id="KW-1133">Transmembrane helix</keyword>
<evidence type="ECO:0000313" key="2">
    <source>
        <dbReference type="EMBL" id="AYV80173.1"/>
    </source>
</evidence>
<proteinExistence type="predicted"/>
<accession>A0A3G4ZZ52</accession>
<keyword evidence="1" id="KW-0812">Transmembrane</keyword>
<gene>
    <name evidence="3" type="ORF">Gaeavirus14_18</name>
    <name evidence="2" type="ORF">Gaeavirus14_3</name>
</gene>
<dbReference type="EMBL" id="MK072212">
    <property type="protein sequence ID" value="AYV80188.1"/>
    <property type="molecule type" value="Genomic_DNA"/>
</dbReference>
<evidence type="ECO:0000256" key="1">
    <source>
        <dbReference type="SAM" id="Phobius"/>
    </source>
</evidence>
<reference evidence="3" key="1">
    <citation type="submission" date="2018-10" db="EMBL/GenBank/DDBJ databases">
        <title>Hidden diversity of soil giant viruses.</title>
        <authorList>
            <person name="Schulz F."/>
            <person name="Alteio L."/>
            <person name="Goudeau D."/>
            <person name="Ryan E.M."/>
            <person name="Malmstrom R.R."/>
            <person name="Blanchard J."/>
            <person name="Woyke T."/>
        </authorList>
    </citation>
    <scope>NUCLEOTIDE SEQUENCE</scope>
    <source>
        <strain evidence="3">GAV1</strain>
    </source>
</reference>
<feature type="transmembrane region" description="Helical" evidence="1">
    <location>
        <begin position="57"/>
        <end position="74"/>
    </location>
</feature>
<evidence type="ECO:0000313" key="3">
    <source>
        <dbReference type="EMBL" id="AYV80188.1"/>
    </source>
</evidence>
<dbReference type="EMBL" id="MK072212">
    <property type="protein sequence ID" value="AYV80173.1"/>
    <property type="molecule type" value="Genomic_DNA"/>
</dbReference>
<protein>
    <submittedName>
        <fullName evidence="3">Uncharacterized protein</fullName>
    </submittedName>
</protein>
<organism evidence="3">
    <name type="scientific">Gaeavirus sp</name>
    <dbReference type="NCBI Taxonomy" id="2487767"/>
    <lineage>
        <taxon>Viruses</taxon>
        <taxon>Varidnaviria</taxon>
        <taxon>Bamfordvirae</taxon>
        <taxon>Nucleocytoviricota</taxon>
        <taxon>Megaviricetes</taxon>
        <taxon>Imitervirales</taxon>
        <taxon>Mimiviridae</taxon>
        <taxon>Klosneuvirinae</taxon>
    </lineage>
</organism>